<sequence>MEADPDGTNMITQILFLLLLTSINAFFSCAEMATVSVNKNKINMMADDGNKKAQQIQRLLEEPTRFLSTIQVAITLAGFFASASAATGISQVLGDAISKMGIPYGEQISFVLVTIVLSYFTLVFGELVPKRIALQKAEAISMFSVKPVMLVSKIAAPFVKFLTFSTNLTLRMIKMEADNLEELVSREEIKSMVEVGQVTGVFNRTEKEMINSIFEFDDKLAKEVMTPRINVYAIDITEPLSSYLDEMLETKYSRIPVYDEDIDNIVGVLYMKDFFLEARKHGFDNVDIKSILHKPYLVPEGKNIDELFKELQQTQRYIAILIDEYGGFSGIVTIEDLVEEVMGDIEDEYDDGEPKIKKIDHDSYIIDGLITIDELNNKLDLDISSDNYDTLSGLLIDIMGTIPQEGDDRTIELENLVFKLESIKEKRIEKIALYIKREKKEKDETSEKKEKH</sequence>
<dbReference type="EMBL" id="FMKA01000001">
    <property type="protein sequence ID" value="SCP95065.1"/>
    <property type="molecule type" value="Genomic_DNA"/>
</dbReference>
<evidence type="ECO:0000256" key="10">
    <source>
        <dbReference type="PROSITE-ProRule" id="PRU01193"/>
    </source>
</evidence>
<keyword evidence="6 10" id="KW-1133">Transmembrane helix</keyword>
<evidence type="ECO:0000256" key="2">
    <source>
        <dbReference type="ARBA" id="ARBA00006337"/>
    </source>
</evidence>
<dbReference type="SUPFAM" id="SSF54631">
    <property type="entry name" value="CBS-domain pair"/>
    <property type="match status" value="1"/>
</dbReference>
<dbReference type="InterPro" id="IPR051676">
    <property type="entry name" value="UPF0053_domain"/>
</dbReference>
<dbReference type="STRING" id="1619234.SAMN05421730_1001281"/>
<dbReference type="PANTHER" id="PTHR43099:SF5">
    <property type="entry name" value="HLYC_CORC FAMILY TRANSPORTER"/>
    <property type="match status" value="1"/>
</dbReference>
<dbReference type="GO" id="GO:0050660">
    <property type="term" value="F:flavin adenine dinucleotide binding"/>
    <property type="evidence" value="ECO:0007669"/>
    <property type="project" value="InterPro"/>
</dbReference>
<feature type="domain" description="CBS" evidence="12">
    <location>
        <begin position="291"/>
        <end position="348"/>
    </location>
</feature>
<evidence type="ECO:0000256" key="4">
    <source>
        <dbReference type="ARBA" id="ARBA00022692"/>
    </source>
</evidence>
<evidence type="ECO:0000256" key="3">
    <source>
        <dbReference type="ARBA" id="ARBA00022475"/>
    </source>
</evidence>
<organism evidence="14 15">
    <name type="scientific">Anaerobium acetethylicum</name>
    <dbReference type="NCBI Taxonomy" id="1619234"/>
    <lineage>
        <taxon>Bacteria</taxon>
        <taxon>Bacillati</taxon>
        <taxon>Bacillota</taxon>
        <taxon>Clostridia</taxon>
        <taxon>Lachnospirales</taxon>
        <taxon>Lachnospiraceae</taxon>
        <taxon>Anaerobium</taxon>
    </lineage>
</organism>
<keyword evidence="7 9" id="KW-0129">CBS domain</keyword>
<evidence type="ECO:0000256" key="5">
    <source>
        <dbReference type="ARBA" id="ARBA00022737"/>
    </source>
</evidence>
<dbReference type="Gene3D" id="3.30.465.10">
    <property type="match status" value="1"/>
</dbReference>
<dbReference type="AlphaFoldDB" id="A0A1D3TNY2"/>
<keyword evidence="4 10" id="KW-0812">Transmembrane</keyword>
<feature type="domain" description="CBS" evidence="12">
    <location>
        <begin position="225"/>
        <end position="288"/>
    </location>
</feature>
<dbReference type="PANTHER" id="PTHR43099">
    <property type="entry name" value="UPF0053 PROTEIN YRKA"/>
    <property type="match status" value="1"/>
</dbReference>
<dbReference type="InterPro" id="IPR005170">
    <property type="entry name" value="Transptr-assoc_dom"/>
</dbReference>
<evidence type="ECO:0000256" key="6">
    <source>
        <dbReference type="ARBA" id="ARBA00022989"/>
    </source>
</evidence>
<dbReference type="Pfam" id="PF03471">
    <property type="entry name" value="CorC_HlyC"/>
    <property type="match status" value="1"/>
</dbReference>
<comment type="similarity">
    <text evidence="2">Belongs to the UPF0053 family.</text>
</comment>
<keyword evidence="8 10" id="KW-0472">Membrane</keyword>
<feature type="transmembrane region" description="Helical" evidence="11">
    <location>
        <begin position="66"/>
        <end position="88"/>
    </location>
</feature>
<dbReference type="SMART" id="SM01091">
    <property type="entry name" value="CorC_HlyC"/>
    <property type="match status" value="1"/>
</dbReference>
<evidence type="ECO:0000313" key="15">
    <source>
        <dbReference type="Proteomes" id="UP000199315"/>
    </source>
</evidence>
<feature type="domain" description="CNNM transmembrane" evidence="13">
    <location>
        <begin position="6"/>
        <end position="206"/>
    </location>
</feature>
<comment type="subcellular location">
    <subcellularLocation>
        <location evidence="1">Cell membrane</location>
        <topology evidence="1">Multi-pass membrane protein</topology>
    </subcellularLocation>
</comment>
<dbReference type="InterPro" id="IPR044751">
    <property type="entry name" value="Ion_transp-like_CBS"/>
</dbReference>
<evidence type="ECO:0000256" key="1">
    <source>
        <dbReference type="ARBA" id="ARBA00004651"/>
    </source>
</evidence>
<gene>
    <name evidence="14" type="ORF">SAMN05421730_1001281</name>
</gene>
<evidence type="ECO:0000256" key="11">
    <source>
        <dbReference type="SAM" id="Phobius"/>
    </source>
</evidence>
<dbReference type="Pfam" id="PF00571">
    <property type="entry name" value="CBS"/>
    <property type="match status" value="2"/>
</dbReference>
<dbReference type="PROSITE" id="PS51846">
    <property type="entry name" value="CNNM"/>
    <property type="match status" value="1"/>
</dbReference>
<dbReference type="GO" id="GO:0005886">
    <property type="term" value="C:plasma membrane"/>
    <property type="evidence" value="ECO:0007669"/>
    <property type="project" value="UniProtKB-SubCell"/>
</dbReference>
<dbReference type="OrthoDB" id="9798188at2"/>
<accession>A0A1D3TNY2</accession>
<protein>
    <submittedName>
        <fullName evidence="14">Putative hemolysin</fullName>
    </submittedName>
</protein>
<evidence type="ECO:0000256" key="7">
    <source>
        <dbReference type="ARBA" id="ARBA00023122"/>
    </source>
</evidence>
<dbReference type="Proteomes" id="UP000199315">
    <property type="component" value="Unassembled WGS sequence"/>
</dbReference>
<evidence type="ECO:0000259" key="12">
    <source>
        <dbReference type="PROSITE" id="PS51371"/>
    </source>
</evidence>
<evidence type="ECO:0000256" key="9">
    <source>
        <dbReference type="PROSITE-ProRule" id="PRU00703"/>
    </source>
</evidence>
<dbReference type="Gene3D" id="3.10.580.10">
    <property type="entry name" value="CBS-domain"/>
    <property type="match status" value="1"/>
</dbReference>
<reference evidence="14 15" key="1">
    <citation type="submission" date="2016-09" db="EMBL/GenBank/DDBJ databases">
        <authorList>
            <person name="Capua I."/>
            <person name="De Benedictis P."/>
            <person name="Joannis T."/>
            <person name="Lombin L.H."/>
            <person name="Cattoli G."/>
        </authorList>
    </citation>
    <scope>NUCLEOTIDE SEQUENCE [LARGE SCALE GENOMIC DNA]</scope>
    <source>
        <strain evidence="14 15">GluBS11</strain>
    </source>
</reference>
<dbReference type="InterPro" id="IPR046342">
    <property type="entry name" value="CBS_dom_sf"/>
</dbReference>
<dbReference type="SUPFAM" id="SSF56176">
    <property type="entry name" value="FAD-binding/transporter-associated domain-like"/>
    <property type="match status" value="1"/>
</dbReference>
<dbReference type="InterPro" id="IPR002550">
    <property type="entry name" value="CNNM"/>
</dbReference>
<dbReference type="InterPro" id="IPR016169">
    <property type="entry name" value="FAD-bd_PCMH_sub2"/>
</dbReference>
<dbReference type="InterPro" id="IPR000644">
    <property type="entry name" value="CBS_dom"/>
</dbReference>
<feature type="transmembrane region" description="Helical" evidence="11">
    <location>
        <begin position="108"/>
        <end position="128"/>
    </location>
</feature>
<evidence type="ECO:0000313" key="14">
    <source>
        <dbReference type="EMBL" id="SCP95065.1"/>
    </source>
</evidence>
<keyword evidence="5" id="KW-0677">Repeat</keyword>
<name>A0A1D3TNY2_9FIRM</name>
<dbReference type="CDD" id="cd04590">
    <property type="entry name" value="CBS_pair_CorC_HlyC_assoc"/>
    <property type="match status" value="1"/>
</dbReference>
<dbReference type="Pfam" id="PF01595">
    <property type="entry name" value="CNNM"/>
    <property type="match status" value="1"/>
</dbReference>
<evidence type="ECO:0000256" key="8">
    <source>
        <dbReference type="ARBA" id="ARBA00023136"/>
    </source>
</evidence>
<dbReference type="RefSeq" id="WP_091228999.1">
    <property type="nucleotide sequence ID" value="NZ_FMKA01000001.1"/>
</dbReference>
<proteinExistence type="inferred from homology"/>
<dbReference type="InterPro" id="IPR036318">
    <property type="entry name" value="FAD-bd_PCMH-like_sf"/>
</dbReference>
<feature type="transmembrane region" description="Helical" evidence="11">
    <location>
        <begin position="14"/>
        <end position="35"/>
    </location>
</feature>
<evidence type="ECO:0000259" key="13">
    <source>
        <dbReference type="PROSITE" id="PS51846"/>
    </source>
</evidence>
<keyword evidence="15" id="KW-1185">Reference proteome</keyword>
<dbReference type="FunFam" id="3.10.580.10:FF:000002">
    <property type="entry name" value="Magnesium/cobalt efflux protein CorC"/>
    <property type="match status" value="1"/>
</dbReference>
<dbReference type="PROSITE" id="PS51371">
    <property type="entry name" value="CBS"/>
    <property type="match status" value="2"/>
</dbReference>
<keyword evidence="3" id="KW-1003">Cell membrane</keyword>